<evidence type="ECO:0000256" key="1">
    <source>
        <dbReference type="SAM" id="MobiDB-lite"/>
    </source>
</evidence>
<accession>A0A6U6PDE9</accession>
<evidence type="ECO:0008006" key="3">
    <source>
        <dbReference type="Google" id="ProtNLM"/>
    </source>
</evidence>
<gene>
    <name evidence="2" type="ORF">BRAN1462_LOCUS37253</name>
</gene>
<name>A0A6U6PDE9_9DINO</name>
<feature type="compositionally biased region" description="Polar residues" evidence="1">
    <location>
        <begin position="331"/>
        <end position="345"/>
    </location>
</feature>
<feature type="region of interest" description="Disordered" evidence="1">
    <location>
        <begin position="331"/>
        <end position="370"/>
    </location>
</feature>
<organism evidence="2">
    <name type="scientific">Zooxanthella nutricula</name>
    <dbReference type="NCBI Taxonomy" id="1333877"/>
    <lineage>
        <taxon>Eukaryota</taxon>
        <taxon>Sar</taxon>
        <taxon>Alveolata</taxon>
        <taxon>Dinophyceae</taxon>
        <taxon>Peridiniales</taxon>
        <taxon>Peridiniales incertae sedis</taxon>
        <taxon>Zooxanthella</taxon>
    </lineage>
</organism>
<sequence length="475" mass="49189">MQQAVQVSLADALSASSWEPGPTKIEVLECQPEMLEPHLPQRIELPSGAVEDSAKPIDSLDAADAGDEAVDAKTPKKIRLPAGALAMGPPPEAMADEEPIALGRLPRSPPPASPPTLAIRLSTALPPSPPPSLSASFSPSMSAALPATVPRSPPPAAPPSFPAAFAEEDLAAPGAAEPPAGPPSAPQVSPLALAAELPPEALGWVVPKTDFTFFGAAAAFSHFPSEMDYGVFGLPPPMVPGAQALPSNGSDLHGTGQCRPCAWFWKPMGCQNGRDCGHCHLCPEGEIKARKKAKHTFARLGLVTPKLQHVDDAPLGVPSFFSDQETIAGSPLTTCDESGSKSAVSDQDDSSDEPTVAAMPDYPPGLEPASDADCAGPAAALGALDSPQAHSVPEAAPNTGSALHGTGTCRPCAWFWKPVGCQNDRTCNYCHLCPESELKNRKKSKQAMMRMGCSPTTSAAEPLEAKFALSLASLL</sequence>
<dbReference type="AlphaFoldDB" id="A0A6U6PDE9"/>
<dbReference type="EMBL" id="HBGW01058615">
    <property type="protein sequence ID" value="CAD9598956.1"/>
    <property type="molecule type" value="Transcribed_RNA"/>
</dbReference>
<evidence type="ECO:0000313" key="2">
    <source>
        <dbReference type="EMBL" id="CAD9598956.1"/>
    </source>
</evidence>
<proteinExistence type="predicted"/>
<protein>
    <recommendedName>
        <fullName evidence="3">C3H1-type domain-containing protein</fullName>
    </recommendedName>
</protein>
<feature type="region of interest" description="Disordered" evidence="1">
    <location>
        <begin position="81"/>
        <end position="162"/>
    </location>
</feature>
<feature type="compositionally biased region" description="Pro residues" evidence="1">
    <location>
        <begin position="151"/>
        <end position="161"/>
    </location>
</feature>
<feature type="compositionally biased region" description="Low complexity" evidence="1">
    <location>
        <begin position="133"/>
        <end position="150"/>
    </location>
</feature>
<reference evidence="2" key="1">
    <citation type="submission" date="2021-01" db="EMBL/GenBank/DDBJ databases">
        <authorList>
            <person name="Corre E."/>
            <person name="Pelletier E."/>
            <person name="Niang G."/>
            <person name="Scheremetjew M."/>
            <person name="Finn R."/>
            <person name="Kale V."/>
            <person name="Holt S."/>
            <person name="Cochrane G."/>
            <person name="Meng A."/>
            <person name="Brown T."/>
            <person name="Cohen L."/>
        </authorList>
    </citation>
    <scope>NUCLEOTIDE SEQUENCE</scope>
    <source>
        <strain evidence="2">RCC3387</strain>
    </source>
</reference>